<dbReference type="PROSITE" id="PS50932">
    <property type="entry name" value="HTH_LACI_2"/>
    <property type="match status" value="1"/>
</dbReference>
<dbReference type="AlphaFoldDB" id="A0A426D7K5"/>
<evidence type="ECO:0000256" key="1">
    <source>
        <dbReference type="ARBA" id="ARBA00023015"/>
    </source>
</evidence>
<keyword evidence="2 5" id="KW-0238">DNA-binding</keyword>
<dbReference type="CDD" id="cd01392">
    <property type="entry name" value="HTH_LacI"/>
    <property type="match status" value="1"/>
</dbReference>
<evidence type="ECO:0000256" key="2">
    <source>
        <dbReference type="ARBA" id="ARBA00023125"/>
    </source>
</evidence>
<name>A0A426D7K5_9LACO</name>
<reference evidence="5 6" key="1">
    <citation type="submission" date="2018-08" db="EMBL/GenBank/DDBJ databases">
        <title>Genome Lactobacillus garii FI11369.</title>
        <authorList>
            <person name="Diaz M."/>
            <person name="Narbad A."/>
        </authorList>
    </citation>
    <scope>NUCLEOTIDE SEQUENCE [LARGE SCALE GENOMIC DNA]</scope>
    <source>
        <strain evidence="5 6">FI11369</strain>
    </source>
</reference>
<evidence type="ECO:0000313" key="5">
    <source>
        <dbReference type="EMBL" id="RRK10566.1"/>
    </source>
</evidence>
<accession>A0A426D7K5</accession>
<dbReference type="SMART" id="SM00354">
    <property type="entry name" value="HTH_LACI"/>
    <property type="match status" value="1"/>
</dbReference>
<dbReference type="OrthoDB" id="9798934at2"/>
<keyword evidence="6" id="KW-1185">Reference proteome</keyword>
<dbReference type="CDD" id="cd06286">
    <property type="entry name" value="PBP1_CcpB-like"/>
    <property type="match status" value="1"/>
</dbReference>
<dbReference type="InterPro" id="IPR000843">
    <property type="entry name" value="HTH_LacI"/>
</dbReference>
<dbReference type="Pfam" id="PF00532">
    <property type="entry name" value="Peripla_BP_1"/>
    <property type="match status" value="1"/>
</dbReference>
<dbReference type="PANTHER" id="PTHR30146:SF105">
    <property type="entry name" value="CATABOLITE CONTROL PROTEIN B"/>
    <property type="match status" value="1"/>
</dbReference>
<protein>
    <submittedName>
        <fullName evidence="5">LacI family DNA-binding transcriptional regulator</fullName>
    </submittedName>
</protein>
<evidence type="ECO:0000313" key="6">
    <source>
        <dbReference type="Proteomes" id="UP000283633"/>
    </source>
</evidence>
<dbReference type="GO" id="GO:0003700">
    <property type="term" value="F:DNA-binding transcription factor activity"/>
    <property type="evidence" value="ECO:0007669"/>
    <property type="project" value="TreeGrafter"/>
</dbReference>
<dbReference type="InterPro" id="IPR010982">
    <property type="entry name" value="Lambda_DNA-bd_dom_sf"/>
</dbReference>
<organism evidence="5 6">
    <name type="scientific">Lactiplantibacillus garii</name>
    <dbReference type="NCBI Taxonomy" id="2306423"/>
    <lineage>
        <taxon>Bacteria</taxon>
        <taxon>Bacillati</taxon>
        <taxon>Bacillota</taxon>
        <taxon>Bacilli</taxon>
        <taxon>Lactobacillales</taxon>
        <taxon>Lactobacillaceae</taxon>
        <taxon>Lactiplantibacillus</taxon>
    </lineage>
</organism>
<comment type="caution">
    <text evidence="5">The sequence shown here is derived from an EMBL/GenBank/DDBJ whole genome shotgun (WGS) entry which is preliminary data.</text>
</comment>
<dbReference type="Gene3D" id="1.10.260.40">
    <property type="entry name" value="lambda repressor-like DNA-binding domains"/>
    <property type="match status" value="1"/>
</dbReference>
<dbReference type="RefSeq" id="WP_125072183.1">
    <property type="nucleotide sequence ID" value="NZ_QWZQ01000018.1"/>
</dbReference>
<evidence type="ECO:0000256" key="3">
    <source>
        <dbReference type="ARBA" id="ARBA00023163"/>
    </source>
</evidence>
<evidence type="ECO:0000259" key="4">
    <source>
        <dbReference type="PROSITE" id="PS50932"/>
    </source>
</evidence>
<dbReference type="EMBL" id="QWZQ01000018">
    <property type="protein sequence ID" value="RRK10566.1"/>
    <property type="molecule type" value="Genomic_DNA"/>
</dbReference>
<dbReference type="SUPFAM" id="SSF53822">
    <property type="entry name" value="Periplasmic binding protein-like I"/>
    <property type="match status" value="1"/>
</dbReference>
<dbReference type="Gene3D" id="3.40.50.2300">
    <property type="match status" value="2"/>
</dbReference>
<dbReference type="Proteomes" id="UP000283633">
    <property type="component" value="Unassembled WGS sequence"/>
</dbReference>
<dbReference type="PANTHER" id="PTHR30146">
    <property type="entry name" value="LACI-RELATED TRANSCRIPTIONAL REPRESSOR"/>
    <property type="match status" value="1"/>
</dbReference>
<gene>
    <name evidence="5" type="ORF">D1831_06810</name>
</gene>
<dbReference type="SUPFAM" id="SSF47413">
    <property type="entry name" value="lambda repressor-like DNA-binding domains"/>
    <property type="match status" value="1"/>
</dbReference>
<dbReference type="InterPro" id="IPR028082">
    <property type="entry name" value="Peripla_BP_I"/>
</dbReference>
<dbReference type="GO" id="GO:0000976">
    <property type="term" value="F:transcription cis-regulatory region binding"/>
    <property type="evidence" value="ECO:0007669"/>
    <property type="project" value="TreeGrafter"/>
</dbReference>
<dbReference type="Pfam" id="PF00356">
    <property type="entry name" value="LacI"/>
    <property type="match status" value="1"/>
</dbReference>
<keyword evidence="1" id="KW-0805">Transcription regulation</keyword>
<keyword evidence="3" id="KW-0804">Transcription</keyword>
<feature type="domain" description="HTH lacI-type" evidence="4">
    <location>
        <begin position="2"/>
        <end position="56"/>
    </location>
</feature>
<proteinExistence type="predicted"/>
<dbReference type="InterPro" id="IPR001761">
    <property type="entry name" value="Peripla_BP/Lac1_sug-bd_dom"/>
</dbReference>
<sequence length="312" mass="34374">MTNIHDIARLSGYSVSTVSRVLNHHNYVSAETRQAIEQVVKKLDYAPNAVARDLSRGKTFNVGVVLPHADHPYFTQLVQGIMRAAFAANYHVVLLPSKWDAQLEQKYLETLRQHAYDALIFTSHGLPLATLAKYQRYGRIVICENPHDSGLPATYAERVATYRTAFAHLKKLGHTHIGVLNSRDLAASATTQATVAAYEDVFQAPLPAKYCYTGVNTLTDGQTAGGYFVARFPEVTAVMTNGDDIALGFRRAYLAAQRPLPYLIGQEHQPSGEALKLPTIDHHFDLVGVRAFQLAIGETATNVAIPSEFLLN</sequence>